<comment type="caution">
    <text evidence="3">The sequence shown here is derived from an EMBL/GenBank/DDBJ whole genome shotgun (WGS) entry which is preliminary data.</text>
</comment>
<evidence type="ECO:0000313" key="4">
    <source>
        <dbReference type="Proteomes" id="UP000325081"/>
    </source>
</evidence>
<dbReference type="Pfam" id="PF06273">
    <property type="entry name" value="eIF-4B"/>
    <property type="match status" value="1"/>
</dbReference>
<dbReference type="GO" id="GO:0003743">
    <property type="term" value="F:translation initiation factor activity"/>
    <property type="evidence" value="ECO:0007669"/>
    <property type="project" value="InterPro"/>
</dbReference>
<sequence length="705" mass="76539">MAAAVSAWAKPGAWALDAEENESELLKQHQEDGAAAGGDFPSLSAAKTKKKKKQQALPLQEFFKPEAAQGKGLTQDELLALPTGPRQRTAEELDRGKLGGGFRNYGAGIRDEQPRRGGGFNREPSREFTPSRADETDNWATGKRSTAGFGERRERGERGGFFTDSQSRADEVDNWASKKSFVPSEPRRHEKRVGFGLESGNSGSDSDNWLKRKEEERPRVGGSFDSLSNRRGGSDADSETWGRKRDESSVGIVGGRPKLNLQPRTLPVGEGQKDEVLGSAKPKSSNPFGAARPREEVLKEKGQDWKEIEEKLESMKVKEASPVGPKRSFWSGNGRERPHVEEKNAWRKPESDGSGPQSAGESENGSAVNTVNGSSINTENGHAEEVEEKTTQKLMMGCSKRLFLFTAFAIFAAVIDGAYGYAMVTGTVFCDQCKDGQVSLFDYPLNGIKVAMACPGSDGQLTMSREETTNWLGNYAMRFDGTPDLSGCYLQVSGSSQGPNGCGPAAGPVKNLRLMFNMFNMEMYTVDPLLAQPAEPMPFCPKSSGPGPGPGPVAPAIPPPVTLLPPPSPPVPKLPPAPFLEASACPHQKWMMPEYRCYWKVVTPDTRVSLVFGLIAGRRYGPDMTLAQAMSGRGDPYRTLLREGTTALLNSYNSLQFPFNSLDVIQRVNWALLGSTRQVLHTALSFMKANSGTGTNATCTFTSCS</sequence>
<keyword evidence="2" id="KW-0812">Transmembrane</keyword>
<dbReference type="InterPro" id="IPR010433">
    <property type="entry name" value="EIF-4B_pln"/>
</dbReference>
<accession>A0A5A7QBN6</accession>
<dbReference type="PANTHER" id="PTHR32091">
    <property type="entry name" value="EUKARYOTIC TRANSLATION INITIATION FACTOR 4B"/>
    <property type="match status" value="1"/>
</dbReference>
<evidence type="ECO:0000256" key="2">
    <source>
        <dbReference type="SAM" id="Phobius"/>
    </source>
</evidence>
<feature type="compositionally biased region" description="Basic and acidic residues" evidence="1">
    <location>
        <begin position="292"/>
        <end position="303"/>
    </location>
</feature>
<dbReference type="AlphaFoldDB" id="A0A5A7QBN6"/>
<keyword evidence="2" id="KW-1133">Transmembrane helix</keyword>
<evidence type="ECO:0000256" key="1">
    <source>
        <dbReference type="SAM" id="MobiDB-lite"/>
    </source>
</evidence>
<evidence type="ECO:0000313" key="3">
    <source>
        <dbReference type="EMBL" id="GER42326.1"/>
    </source>
</evidence>
<keyword evidence="4" id="KW-1185">Reference proteome</keyword>
<dbReference type="EMBL" id="BKCP01006294">
    <property type="protein sequence ID" value="GER42326.1"/>
    <property type="molecule type" value="Genomic_DNA"/>
</dbReference>
<dbReference type="Pfam" id="PF01190">
    <property type="entry name" value="Pollen_Ole_e_1"/>
    <property type="match status" value="1"/>
</dbReference>
<reference evidence="4" key="1">
    <citation type="journal article" date="2019" name="Curr. Biol.">
        <title>Genome Sequence of Striga asiatica Provides Insight into the Evolution of Plant Parasitism.</title>
        <authorList>
            <person name="Yoshida S."/>
            <person name="Kim S."/>
            <person name="Wafula E.K."/>
            <person name="Tanskanen J."/>
            <person name="Kim Y.M."/>
            <person name="Honaas L."/>
            <person name="Yang Z."/>
            <person name="Spallek T."/>
            <person name="Conn C.E."/>
            <person name="Ichihashi Y."/>
            <person name="Cheong K."/>
            <person name="Cui S."/>
            <person name="Der J.P."/>
            <person name="Gundlach H."/>
            <person name="Jiao Y."/>
            <person name="Hori C."/>
            <person name="Ishida J.K."/>
            <person name="Kasahara H."/>
            <person name="Kiba T."/>
            <person name="Kim M.S."/>
            <person name="Koo N."/>
            <person name="Laohavisit A."/>
            <person name="Lee Y.H."/>
            <person name="Lumba S."/>
            <person name="McCourt P."/>
            <person name="Mortimer J.C."/>
            <person name="Mutuku J.M."/>
            <person name="Nomura T."/>
            <person name="Sasaki-Sekimoto Y."/>
            <person name="Seto Y."/>
            <person name="Wang Y."/>
            <person name="Wakatake T."/>
            <person name="Sakakibara H."/>
            <person name="Demura T."/>
            <person name="Yamaguchi S."/>
            <person name="Yoneyama K."/>
            <person name="Manabe R.I."/>
            <person name="Nelson D.C."/>
            <person name="Schulman A.H."/>
            <person name="Timko M.P."/>
            <person name="dePamphilis C.W."/>
            <person name="Choi D."/>
            <person name="Shirasu K."/>
        </authorList>
    </citation>
    <scope>NUCLEOTIDE SEQUENCE [LARGE SCALE GENOMIC DNA]</scope>
    <source>
        <strain evidence="4">cv. UVA1</strain>
    </source>
</reference>
<feature type="compositionally biased region" description="Basic and acidic residues" evidence="1">
    <location>
        <begin position="208"/>
        <end position="219"/>
    </location>
</feature>
<dbReference type="PANTHER" id="PTHR32091:SF17">
    <property type="entry name" value="EUKARYOTIC TRANSLATION INITIATION FACTOR 4B3"/>
    <property type="match status" value="1"/>
</dbReference>
<feature type="compositionally biased region" description="Polar residues" evidence="1">
    <location>
        <begin position="354"/>
        <end position="380"/>
    </location>
</feature>
<organism evidence="3 4">
    <name type="scientific">Striga asiatica</name>
    <name type="common">Asiatic witchweed</name>
    <name type="synonym">Buchnera asiatica</name>
    <dbReference type="NCBI Taxonomy" id="4170"/>
    <lineage>
        <taxon>Eukaryota</taxon>
        <taxon>Viridiplantae</taxon>
        <taxon>Streptophyta</taxon>
        <taxon>Embryophyta</taxon>
        <taxon>Tracheophyta</taxon>
        <taxon>Spermatophyta</taxon>
        <taxon>Magnoliopsida</taxon>
        <taxon>eudicotyledons</taxon>
        <taxon>Gunneridae</taxon>
        <taxon>Pentapetalae</taxon>
        <taxon>asterids</taxon>
        <taxon>lamiids</taxon>
        <taxon>Lamiales</taxon>
        <taxon>Orobanchaceae</taxon>
        <taxon>Buchnereae</taxon>
        <taxon>Striga</taxon>
    </lineage>
</organism>
<feature type="transmembrane region" description="Helical" evidence="2">
    <location>
        <begin position="402"/>
        <end position="424"/>
    </location>
</feature>
<dbReference type="Proteomes" id="UP000325081">
    <property type="component" value="Unassembled WGS sequence"/>
</dbReference>
<feature type="region of interest" description="Disordered" evidence="1">
    <location>
        <begin position="316"/>
        <end position="387"/>
    </location>
</feature>
<protein>
    <submittedName>
        <fullName evidence="3">Pollen Ole e 1 allergen and extensin family protein</fullName>
    </submittedName>
</protein>
<dbReference type="GO" id="GO:0003729">
    <property type="term" value="F:mRNA binding"/>
    <property type="evidence" value="ECO:0007669"/>
    <property type="project" value="TreeGrafter"/>
</dbReference>
<gene>
    <name evidence="3" type="ORF">STAS_19105</name>
</gene>
<proteinExistence type="predicted"/>
<keyword evidence="2" id="KW-0472">Membrane</keyword>
<dbReference type="OrthoDB" id="1909008at2759"/>
<feature type="region of interest" description="Disordered" evidence="1">
    <location>
        <begin position="21"/>
        <end position="303"/>
    </location>
</feature>
<feature type="compositionally biased region" description="Basic and acidic residues" evidence="1">
    <location>
        <begin position="88"/>
        <end position="97"/>
    </location>
</feature>
<name>A0A5A7QBN6_STRAF</name>
<feature type="compositionally biased region" description="Basic and acidic residues" evidence="1">
    <location>
        <begin position="334"/>
        <end position="351"/>
    </location>
</feature>